<gene>
    <name evidence="2" type="ORF">PtoMrB4_28260</name>
</gene>
<evidence type="ECO:0000313" key="3">
    <source>
        <dbReference type="Proteomes" id="UP000501237"/>
    </source>
</evidence>
<keyword evidence="1" id="KW-0812">Transmembrane</keyword>
<proteinExistence type="predicted"/>
<evidence type="ECO:0008006" key="4">
    <source>
        <dbReference type="Google" id="ProtNLM"/>
    </source>
</evidence>
<feature type="transmembrane region" description="Helical" evidence="1">
    <location>
        <begin position="161"/>
        <end position="184"/>
    </location>
</feature>
<dbReference type="EMBL" id="AP022642">
    <property type="protein sequence ID" value="BCA28849.1"/>
    <property type="molecule type" value="Genomic_DNA"/>
</dbReference>
<dbReference type="Proteomes" id="UP000501237">
    <property type="component" value="Chromosome"/>
</dbReference>
<dbReference type="KEGG" id="poj:PtoMrB4_28260"/>
<dbReference type="RefSeq" id="WP_172433664.1">
    <property type="nucleotide sequence ID" value="NZ_AP022642.1"/>
</dbReference>
<keyword evidence="1" id="KW-1133">Transmembrane helix</keyword>
<accession>A0A679GMU1</accession>
<evidence type="ECO:0000313" key="2">
    <source>
        <dbReference type="EMBL" id="BCA28849.1"/>
    </source>
</evidence>
<organism evidence="2 3">
    <name type="scientific">Metapseudomonas otitidis</name>
    <dbReference type="NCBI Taxonomy" id="319939"/>
    <lineage>
        <taxon>Bacteria</taxon>
        <taxon>Pseudomonadati</taxon>
        <taxon>Pseudomonadota</taxon>
        <taxon>Gammaproteobacteria</taxon>
        <taxon>Pseudomonadales</taxon>
        <taxon>Pseudomonadaceae</taxon>
        <taxon>Metapseudomonas</taxon>
    </lineage>
</organism>
<protein>
    <recommendedName>
        <fullName evidence="4">Coenzyme Q (Ubiquinone) biosynthesis protein Coq4</fullName>
    </recommendedName>
</protein>
<dbReference type="AlphaFoldDB" id="A0A679GMU1"/>
<evidence type="ECO:0000256" key="1">
    <source>
        <dbReference type="SAM" id="Phobius"/>
    </source>
</evidence>
<dbReference type="GeneID" id="57398044"/>
<sequence length="187" mass="20949">MEVDPNASLKEAVAQFYTRHGFPVDGGVSAKRWSPVGCRDLKVYLPNFEWRRRALPLHDIHHVLTGYPFRPTGEFEMAAWEFAAGRYPNPLSTLFCLPLVSMGACVVPRRSFSAFVRGKHSRTLYQGYAYPELLERRVADVRAEILPSAPVVATPRHYLEYLALVACSASVIALPLLAIAFVLAEIF</sequence>
<reference evidence="2 3" key="1">
    <citation type="journal article" date="2020" name="Microbiol. Resour. Announc.">
        <title>Complete genome sequence of Pseudomonas otitidis strain MrB4, isolated from Lake Biwa in Japan.</title>
        <authorList>
            <person name="Miyazaki K."/>
            <person name="Hase E."/>
            <person name="Maruya T."/>
        </authorList>
    </citation>
    <scope>NUCLEOTIDE SEQUENCE [LARGE SCALE GENOMIC DNA]</scope>
    <source>
        <strain evidence="2 3">MrB4</strain>
    </source>
</reference>
<name>A0A679GMU1_9GAMM</name>
<keyword evidence="1" id="KW-0472">Membrane</keyword>